<dbReference type="EMBL" id="FOGW01000031">
    <property type="protein sequence ID" value="SES09944.1"/>
    <property type="molecule type" value="Genomic_DNA"/>
</dbReference>
<gene>
    <name evidence="2" type="ORF">SAMN02910429_02157</name>
</gene>
<organism evidence="2 3">
    <name type="scientific">Lachnobacterium bovis</name>
    <dbReference type="NCBI Taxonomy" id="140626"/>
    <lineage>
        <taxon>Bacteria</taxon>
        <taxon>Bacillati</taxon>
        <taxon>Bacillota</taxon>
        <taxon>Clostridia</taxon>
        <taxon>Lachnospirales</taxon>
        <taxon>Lachnospiraceae</taxon>
        <taxon>Lachnobacterium</taxon>
    </lineage>
</organism>
<evidence type="ECO:0000313" key="2">
    <source>
        <dbReference type="EMBL" id="SES09944.1"/>
    </source>
</evidence>
<reference evidence="3" key="1">
    <citation type="submission" date="2016-10" db="EMBL/GenBank/DDBJ databases">
        <authorList>
            <person name="Varghese N."/>
            <person name="Submissions S."/>
        </authorList>
    </citation>
    <scope>NUCLEOTIDE SEQUENCE [LARGE SCALE GENOMIC DNA]</scope>
    <source>
        <strain evidence="3">S1b</strain>
    </source>
</reference>
<proteinExistence type="predicted"/>
<dbReference type="RefSeq" id="WP_074730946.1">
    <property type="nucleotide sequence ID" value="NZ_FOGW01000031.1"/>
</dbReference>
<keyword evidence="3" id="KW-1185">Reference proteome</keyword>
<name>A0A1H9UL87_9FIRM</name>
<dbReference type="Proteomes" id="UP000182471">
    <property type="component" value="Unassembled WGS sequence"/>
</dbReference>
<sequence length="338" mass="38582">MTKGERAIVREERRLEKERKRRIELANKMLIPTGGKTRESLALISFDPSGVFRFEGDRWLKVFEISGAGKSLVDAAGSLFGRIRITFTLSESGRETCHLSLMEEGEIYEEVRQKMTEDENKLQGVCQMHALSVDEVMNLVATNFYQDIRFSYASFVRAKKDWKKECFFDCTEDAAGFNAGRLFGESFTVLAFPEDMEEGILTHVRNLGCPMYVSFDLNALSEEEKLNFKRELEKKYNRRLSVNESEEYINLSLSITILCDSKDAREIVEETLISVFLKYGVLIAPSFHNQKRVMESALSLGLTDEILMRNVRVNVAERLIGGEQDGDAKVEVRSDEAE</sequence>
<evidence type="ECO:0000313" key="3">
    <source>
        <dbReference type="Proteomes" id="UP000182471"/>
    </source>
</evidence>
<evidence type="ECO:0000256" key="1">
    <source>
        <dbReference type="SAM" id="Coils"/>
    </source>
</evidence>
<feature type="coiled-coil region" evidence="1">
    <location>
        <begin position="1"/>
        <end position="28"/>
    </location>
</feature>
<protein>
    <submittedName>
        <fullName evidence="2">Uncharacterized protein</fullName>
    </submittedName>
</protein>
<accession>A0A1H9UL87</accession>
<keyword evidence="1" id="KW-0175">Coiled coil</keyword>
<dbReference type="AlphaFoldDB" id="A0A1H9UL87"/>